<proteinExistence type="predicted"/>
<dbReference type="HOGENOM" id="CLU_103745_0_0_10"/>
<dbReference type="Proteomes" id="UP000027616">
    <property type="component" value="Chromosome I"/>
</dbReference>
<sequence>MKEKKETYFWASYSDLMTSLFFVMLVLFVLTIALLHKRMVIIEKERIATQSQLDKIREVEKATHNIDTAYFEYRPEYKKHILKIPVWFAVGSSNMNNNIDGTTRQKLKDAGESIVTFIDENSKDNIQYLLIIEGQASKDNYQLNYELSYQRALELKKFWEESGINFGDKCEVLISGSGDGKLSGTNFMREGSEKANQRFLIHIVPKYGTINNQ</sequence>
<keyword evidence="1" id="KW-0812">Transmembrane</keyword>
<gene>
    <name evidence="2" type="ORF">BN938_1714</name>
</gene>
<name>A0A060RDG8_9BACT</name>
<feature type="transmembrane region" description="Helical" evidence="1">
    <location>
        <begin position="16"/>
        <end position="36"/>
    </location>
</feature>
<dbReference type="KEGG" id="rbc:BN938_1714"/>
<dbReference type="AlphaFoldDB" id="A0A060RDG8"/>
<dbReference type="InterPro" id="IPR036737">
    <property type="entry name" value="OmpA-like_sf"/>
</dbReference>
<dbReference type="PATRIC" id="fig|1433126.3.peg.1690"/>
<dbReference type="Gene3D" id="3.30.1330.60">
    <property type="entry name" value="OmpA-like domain"/>
    <property type="match status" value="1"/>
</dbReference>
<keyword evidence="1" id="KW-1133">Transmembrane helix</keyword>
<keyword evidence="1" id="KW-0472">Membrane</keyword>
<evidence type="ECO:0000313" key="2">
    <source>
        <dbReference type="EMBL" id="CDN31794.1"/>
    </source>
</evidence>
<organism evidence="2 3">
    <name type="scientific">Mucinivorans hirudinis</name>
    <dbReference type="NCBI Taxonomy" id="1433126"/>
    <lineage>
        <taxon>Bacteria</taxon>
        <taxon>Pseudomonadati</taxon>
        <taxon>Bacteroidota</taxon>
        <taxon>Bacteroidia</taxon>
        <taxon>Bacteroidales</taxon>
        <taxon>Rikenellaceae</taxon>
        <taxon>Mucinivorans</taxon>
    </lineage>
</organism>
<evidence type="ECO:0008006" key="4">
    <source>
        <dbReference type="Google" id="ProtNLM"/>
    </source>
</evidence>
<reference evidence="2 3" key="1">
    <citation type="journal article" date="2015" name="Genome Announc.">
        <title>Complete Genome Sequence of the Novel Leech Symbiont Mucinivorans hirudinis M3T.</title>
        <authorList>
            <person name="Nelson M.C."/>
            <person name="Bomar L."/>
            <person name="Graf J."/>
        </authorList>
    </citation>
    <scope>NUCLEOTIDE SEQUENCE [LARGE SCALE GENOMIC DNA]</scope>
    <source>
        <strain evidence="3">M3</strain>
    </source>
</reference>
<evidence type="ECO:0000313" key="3">
    <source>
        <dbReference type="Proteomes" id="UP000027616"/>
    </source>
</evidence>
<evidence type="ECO:0000256" key="1">
    <source>
        <dbReference type="SAM" id="Phobius"/>
    </source>
</evidence>
<keyword evidence="3" id="KW-1185">Reference proteome</keyword>
<protein>
    <recommendedName>
        <fullName evidence="4">OmpA-like domain-containing protein</fullName>
    </recommendedName>
</protein>
<dbReference type="STRING" id="1433126.BN938_1714"/>
<accession>A0A060RDG8</accession>
<dbReference type="eggNOG" id="COG1360">
    <property type="taxonomic scope" value="Bacteria"/>
</dbReference>
<dbReference type="EMBL" id="HG934468">
    <property type="protein sequence ID" value="CDN31794.1"/>
    <property type="molecule type" value="Genomic_DNA"/>
</dbReference>